<comment type="caution">
    <text evidence="2">The sequence shown here is derived from an EMBL/GenBank/DDBJ whole genome shotgun (WGS) entry which is preliminary data.</text>
</comment>
<keyword evidence="1" id="KW-0812">Transmembrane</keyword>
<evidence type="ECO:0000256" key="1">
    <source>
        <dbReference type="SAM" id="Phobius"/>
    </source>
</evidence>
<name>A0A3P1XNS3_TANFO</name>
<dbReference type="Proteomes" id="UP000278609">
    <property type="component" value="Unassembled WGS sequence"/>
</dbReference>
<protein>
    <recommendedName>
        <fullName evidence="4">PIN domain-containing protein</fullName>
    </recommendedName>
</protein>
<evidence type="ECO:0000313" key="3">
    <source>
        <dbReference type="Proteomes" id="UP000278609"/>
    </source>
</evidence>
<dbReference type="RefSeq" id="WP_124751660.1">
    <property type="nucleotide sequence ID" value="NZ_RQYS01000028.1"/>
</dbReference>
<feature type="transmembrane region" description="Helical" evidence="1">
    <location>
        <begin position="578"/>
        <end position="599"/>
    </location>
</feature>
<dbReference type="OrthoDB" id="1496075at2"/>
<dbReference type="AlphaFoldDB" id="A0A3P1XNS3"/>
<keyword evidence="1" id="KW-1133">Transmembrane helix</keyword>
<reference evidence="2 3" key="1">
    <citation type="submission" date="2018-11" db="EMBL/GenBank/DDBJ databases">
        <title>Genomes From Bacteria Associated with the Canine Oral Cavity: a Test Case for Automated Genome-Based Taxonomic Assignment.</title>
        <authorList>
            <person name="Coil D.A."/>
            <person name="Jospin G."/>
            <person name="Darling A.E."/>
            <person name="Wallis C."/>
            <person name="Davis I.J."/>
            <person name="Harris S."/>
            <person name="Eisen J.A."/>
            <person name="Holcombe L.J."/>
            <person name="O'Flynn C."/>
        </authorList>
    </citation>
    <scope>NUCLEOTIDE SEQUENCE [LARGE SCALE GENOMIC DNA]</scope>
    <source>
        <strain evidence="2 3">OH2617_COT-023</strain>
    </source>
</reference>
<proteinExistence type="predicted"/>
<evidence type="ECO:0000313" key="2">
    <source>
        <dbReference type="EMBL" id="RRD60439.1"/>
    </source>
</evidence>
<accession>A0A3P1XNS3</accession>
<dbReference type="EMBL" id="RQYS01000028">
    <property type="protein sequence ID" value="RRD60439.1"/>
    <property type="molecule type" value="Genomic_DNA"/>
</dbReference>
<evidence type="ECO:0008006" key="4">
    <source>
        <dbReference type="Google" id="ProtNLM"/>
    </source>
</evidence>
<organism evidence="2 3">
    <name type="scientific">Tannerella forsythia</name>
    <name type="common">Bacteroides forsythus</name>
    <dbReference type="NCBI Taxonomy" id="28112"/>
    <lineage>
        <taxon>Bacteria</taxon>
        <taxon>Pseudomonadati</taxon>
        <taxon>Bacteroidota</taxon>
        <taxon>Bacteroidia</taxon>
        <taxon>Bacteroidales</taxon>
        <taxon>Tannerellaceae</taxon>
        <taxon>Tannerella</taxon>
    </lineage>
</organism>
<gene>
    <name evidence="2" type="ORF">EII40_07565</name>
</gene>
<sequence>MEKIDSVLLSMYLRLDTTTKYLAKNAESQLLVKIIFQHSNSTFEEVCKFYKDSIKVLSEDRLRDLLLDLTNNGEILLKKGRYSIPRRKTEKIKATLTESCNRFQRIISFFNPFFSDSKAVERWLNDAMMCFFGTFSDDWISDLCYKANTIARRKDSILDVIQKRTANNEELDKRDKEDLPKKFLRMILMQEPDITNFLWEYGTTAFSAKLIKNSYTTDDLTLETFKDSYCILDTNILMHIGLESSEYYTSFKVLENVFKELGINAGILYITKKEYLAAVQYKKEQVMNLVAKYDREVLEASDDQYLQTAIKRHCRTEEDYNRFFSCIEQIPKYICKESPIYLYDDDQTLEDKIITAQSDKTKLSELNSIYKNVTGKDKKEHALLHDVGLIHGAHYLRENGKYFILSQEVSVNAYAKKKPFVNNLPIAMRIQTLLNVLALNGNAYIVNDDYKLFFANMIRDGLQPNNDTFTLTDLSIMLEKNEQISKLPSDKIIDIAHQIHQERLLGVSDSQITMDMTRKIQGAKIEVVEDLSKTKQELSAERKEKEHFKSSADRNEQALRQQIEKEVRKEFKYICIKLWAKRIALFFLICIVFVITVLICGRIDFIKQTTFWIFTLICATFPIGQGRRKYIKQKKTKEKGIKEEVERRLNSYLKG</sequence>
<keyword evidence="1" id="KW-0472">Membrane</keyword>